<evidence type="ECO:0000313" key="3">
    <source>
        <dbReference type="EMBL" id="KAK4521773.1"/>
    </source>
</evidence>
<feature type="compositionally biased region" description="Basic and acidic residues" evidence="1">
    <location>
        <begin position="164"/>
        <end position="185"/>
    </location>
</feature>
<feature type="compositionally biased region" description="Basic and acidic residues" evidence="1">
    <location>
        <begin position="47"/>
        <end position="91"/>
    </location>
</feature>
<dbReference type="Proteomes" id="UP001304243">
    <property type="component" value="Unassembled WGS sequence"/>
</dbReference>
<evidence type="ECO:0000313" key="4">
    <source>
        <dbReference type="Proteomes" id="UP001304243"/>
    </source>
</evidence>
<dbReference type="GeneID" id="89947995"/>
<dbReference type="GO" id="GO:0004100">
    <property type="term" value="F:chitin synthase activity"/>
    <property type="evidence" value="ECO:0007669"/>
    <property type="project" value="UniProtKB-EC"/>
</dbReference>
<evidence type="ECO:0000256" key="2">
    <source>
        <dbReference type="SAM" id="SignalP"/>
    </source>
</evidence>
<keyword evidence="4" id="KW-1185">Reference proteome</keyword>
<evidence type="ECO:0000256" key="1">
    <source>
        <dbReference type="SAM" id="MobiDB-lite"/>
    </source>
</evidence>
<dbReference type="AlphaFoldDB" id="A0AAN7DRX8"/>
<dbReference type="EC" id="2.4.1.16" evidence="3"/>
<feature type="region of interest" description="Disordered" evidence="1">
    <location>
        <begin position="28"/>
        <end position="256"/>
    </location>
</feature>
<reference evidence="3 4" key="1">
    <citation type="submission" date="2022-11" db="EMBL/GenBank/DDBJ databases">
        <title>Mucor velutinosus strain NIH1002 WGS.</title>
        <authorList>
            <person name="Subramanian P."/>
            <person name="Mullikin J.C."/>
            <person name="Segre J.A."/>
            <person name="Zelazny A.M."/>
        </authorList>
    </citation>
    <scope>NUCLEOTIDE SEQUENCE [LARGE SCALE GENOMIC DNA]</scope>
    <source>
        <strain evidence="3 4">NIH1002</strain>
    </source>
</reference>
<comment type="caution">
    <text evidence="3">The sequence shown here is derived from an EMBL/GenBank/DDBJ whole genome shotgun (WGS) entry which is preliminary data.</text>
</comment>
<dbReference type="RefSeq" id="XP_064688439.1">
    <property type="nucleotide sequence ID" value="XM_064823614.1"/>
</dbReference>
<organism evidence="3 4">
    <name type="scientific">Mucor velutinosus</name>
    <dbReference type="NCBI Taxonomy" id="708070"/>
    <lineage>
        <taxon>Eukaryota</taxon>
        <taxon>Fungi</taxon>
        <taxon>Fungi incertae sedis</taxon>
        <taxon>Mucoromycota</taxon>
        <taxon>Mucoromycotina</taxon>
        <taxon>Mucoromycetes</taxon>
        <taxon>Mucorales</taxon>
        <taxon>Mucorineae</taxon>
        <taxon>Mucoraceae</taxon>
        <taxon>Mucor</taxon>
    </lineage>
</organism>
<accession>A0AAN7DRX8</accession>
<proteinExistence type="predicted"/>
<feature type="chain" id="PRO_5042916734" evidence="2">
    <location>
        <begin position="24"/>
        <end position="256"/>
    </location>
</feature>
<gene>
    <name evidence="3" type="primary">CHS2_2</name>
    <name evidence="3" type="ORF">ATC70_004309</name>
</gene>
<feature type="compositionally biased region" description="Basic and acidic residues" evidence="1">
    <location>
        <begin position="136"/>
        <end position="153"/>
    </location>
</feature>
<feature type="compositionally biased region" description="Acidic residues" evidence="1">
    <location>
        <begin position="103"/>
        <end position="113"/>
    </location>
</feature>
<name>A0AAN7DRX8_9FUNG</name>
<dbReference type="EMBL" id="JASEJX010000001">
    <property type="protein sequence ID" value="KAK4521773.1"/>
    <property type="molecule type" value="Genomic_DNA"/>
</dbReference>
<keyword evidence="3" id="KW-0808">Transferase</keyword>
<protein>
    <submittedName>
        <fullName evidence="3">Chitin synthase, class 2</fullName>
        <ecNumber evidence="3">2.4.1.16</ecNumber>
    </submittedName>
</protein>
<sequence>MKYTSILALTASAMLVLVDNGMAAPTGNDLGHTEGKGSFRNVTAAKDGGDKSSRESSSGDDHSEKGFYGKGRDGKSVVVSKDKSGDGHSLEGYDDMSASAVVDDCDEILESEDAVAKGDDSENGSVKASQGGNDSGDGRSDKGSGGDHSDKYSGEGQSGKGSHVKGESSDDHGPKGTGDKTKFDITDDGTVALKPKGVVVKGDDSGQDSHGGKGSSDGYIGKSSGDGYTGEGSSDGYTGKGSGDHSTIIVGTEDTK</sequence>
<keyword evidence="3" id="KW-0328">Glycosyltransferase</keyword>
<feature type="signal peptide" evidence="2">
    <location>
        <begin position="1"/>
        <end position="23"/>
    </location>
</feature>
<keyword evidence="2" id="KW-0732">Signal</keyword>